<dbReference type="Gene3D" id="2.60.120.260">
    <property type="entry name" value="Galactose-binding domain-like"/>
    <property type="match status" value="1"/>
</dbReference>
<dbReference type="InterPro" id="IPR005084">
    <property type="entry name" value="CBM6"/>
</dbReference>
<keyword evidence="1" id="KW-0732">Signal</keyword>
<evidence type="ECO:0000313" key="4">
    <source>
        <dbReference type="EMBL" id="GAA4351017.1"/>
    </source>
</evidence>
<dbReference type="SUPFAM" id="SSF49785">
    <property type="entry name" value="Galactose-binding domain-like"/>
    <property type="match status" value="1"/>
</dbReference>
<evidence type="ECO:0008006" key="6">
    <source>
        <dbReference type="Google" id="ProtNLM"/>
    </source>
</evidence>
<dbReference type="CDD" id="cd04083">
    <property type="entry name" value="CBM35_Lmo2446-like"/>
    <property type="match status" value="1"/>
</dbReference>
<reference evidence="5" key="1">
    <citation type="journal article" date="2019" name="Int. J. Syst. Evol. Microbiol.">
        <title>The Global Catalogue of Microorganisms (GCM) 10K type strain sequencing project: providing services to taxonomists for standard genome sequencing and annotation.</title>
        <authorList>
            <consortium name="The Broad Institute Genomics Platform"/>
            <consortium name="The Broad Institute Genome Sequencing Center for Infectious Disease"/>
            <person name="Wu L."/>
            <person name="Ma J."/>
        </authorList>
    </citation>
    <scope>NUCLEOTIDE SEQUENCE [LARGE SCALE GENOMIC DNA]</scope>
    <source>
        <strain evidence="5">JCM 17923</strain>
    </source>
</reference>
<name>A0ABP8I459_9BACT</name>
<dbReference type="InterPro" id="IPR008979">
    <property type="entry name" value="Galactose-bd-like_sf"/>
</dbReference>
<comment type="caution">
    <text evidence="4">The sequence shown here is derived from an EMBL/GenBank/DDBJ whole genome shotgun (WGS) entry which is preliminary data.</text>
</comment>
<gene>
    <name evidence="4" type="ORF">GCM10023185_09330</name>
</gene>
<feature type="signal peptide" evidence="1">
    <location>
        <begin position="1"/>
        <end position="24"/>
    </location>
</feature>
<evidence type="ECO:0000259" key="2">
    <source>
        <dbReference type="PROSITE" id="PS50093"/>
    </source>
</evidence>
<sequence length="1577" mass="170576">MIARIHPFFLAACLLLSLALTVQAQQVYQAESAVLLNGPTVGSSGGITYTEHITRRGSSTVSGTTAVPGSSVTFASVMVGEAKTYAVDFRYAAARPYASSLSIYVNGTDVTQALFPSTGDWSMWATHTVALNLRAGTNTVMLRYDEDDNGWINLDYIEVKPEASAAHYKNGAAPTAGWFPQELSVDKFTGTAHLFLPLHTVQANGVALPLGLAYAATGVKMNDQGSHVGINWALTGEVSISREVRGLPDDIAYVDAAEKRYGWLMYPTPTQPTSGLTPDAVINAVPNAPAAFSATACTATEATAWQALTQHGSLEHGRPTPRTWYDTEPDIFHYSLPGHSGKFVFDAQGNVRTIPFDHITITPVRDPTNAATGIANFVIRTADGTQYHFNFQHREIVTKKVVRKVVAPTCFLRDYWLYNLPDASPSVVYASAWKASDITTVAGERLEFDYFESSASEDPVLSLREVARGTDWTATVEEYRTQVKTTKQYLTSVASPTLRVKLNLVPFSEAYALRSVEVFSTANSSASPLLLRTYLLDYYTARPRWAEFSDYSLPRQFLRRIQLVTECSTQPLYEFAYDRVEIVPGNNPSLTRRDRRTVVDLPAPATGTGEQDYWGYYTPNGSQFLIPKLFVYPRLATNPASLPGAPYRLYEATGSAEAGVGFTLPGTDRRPAAYFNFTPALIGALTTITAPGGGKVLLEYEPHRFYDRLAAQSYPAGGTRIRAIRVQDPITGIEARREYSYQEADGKSSGVLLRMPRFAFAVPAAGTSPQQQWTAATVRSGEDLTEDPFETRALGYRRVSEQMTGKGQVVTEYHVLGSADENSVASDPAANIPFSWMRPIMGIARQGGSAGCPDLSPLQAGTGLYPFAPPTNYDFRRGLPQRISYLAEPASGSTPALVRQETFAYEYRNLERRGLGLVQGLAYELLSGGSSSAYAYAKYPILTDFLYAIRHQTETLPSSGIAANQTDTWYNYNSQGWLAGQGKTNSDGKGYRTRYKYLTDYPLTASPANTEKGRLYQAMRDRITLSAEKISATPVEAISEIVAGRNDIQFAGATLHTFALASAGTGMPTRPYQTLRWQPAGPLVLSAGYDSTRVELTAAGAELHISPRFRVASTLLETTPQLAPLTTRNTAGRQLAAVHLGYSNTLPVLQIANAQASEVVFSDFESLKPFAFSASTGTTVAKSAARTGSAGLELEANAFLSAQLPSSAAPAYRLSFWARPAAGTRPTITITVTGGAGGIPPALAPVSIASGNGQWLLHEVVVDLNGIPPANRSSFTLKLLTDADVQVDDVLFLPSSAAAASTTYDLIKGKTSETDERGQTLFYEYNPMSELVRVRDHNQAIVKQVEKVVAGRVPVLKPSFVVSGALHDREQITFTTCSSSGNLSYSWDFGDGTITGPGSNSSVQHSFNTGGLVRTYAVTLSARVPGQSNVYTSTQYLEITPAPVSVGSCTTGIISVDNCGVLPDVITDTCDPSYIPPASRPATNTYSVDIQRGSGLVYVWRFQEAPSTVTAVQPPWQVLAGQSSSFITVSTLGSIGRRTYQCTIYNTSGVALGSSQPFSILWYNSQNDPNTICNPAE</sequence>
<feature type="domain" description="PKD" evidence="2">
    <location>
        <begin position="1370"/>
        <end position="1411"/>
    </location>
</feature>
<feature type="chain" id="PRO_5045038690" description="PKD domain-containing protein" evidence="1">
    <location>
        <begin position="25"/>
        <end position="1577"/>
    </location>
</feature>
<organism evidence="4 5">
    <name type="scientific">Hymenobacter saemangeumensis</name>
    <dbReference type="NCBI Taxonomy" id="1084522"/>
    <lineage>
        <taxon>Bacteria</taxon>
        <taxon>Pseudomonadati</taxon>
        <taxon>Bacteroidota</taxon>
        <taxon>Cytophagia</taxon>
        <taxon>Cytophagales</taxon>
        <taxon>Hymenobacteraceae</taxon>
        <taxon>Hymenobacter</taxon>
    </lineage>
</organism>
<dbReference type="SUPFAM" id="SSF49299">
    <property type="entry name" value="PKD domain"/>
    <property type="match status" value="1"/>
</dbReference>
<proteinExistence type="predicted"/>
<dbReference type="InterPro" id="IPR035986">
    <property type="entry name" value="PKD_dom_sf"/>
</dbReference>
<evidence type="ECO:0000259" key="3">
    <source>
        <dbReference type="PROSITE" id="PS51175"/>
    </source>
</evidence>
<keyword evidence="5" id="KW-1185">Reference proteome</keyword>
<dbReference type="Gene3D" id="2.60.40.10">
    <property type="entry name" value="Immunoglobulins"/>
    <property type="match status" value="1"/>
</dbReference>
<evidence type="ECO:0000256" key="1">
    <source>
        <dbReference type="SAM" id="SignalP"/>
    </source>
</evidence>
<dbReference type="Proteomes" id="UP001501153">
    <property type="component" value="Unassembled WGS sequence"/>
</dbReference>
<dbReference type="PROSITE" id="PS51175">
    <property type="entry name" value="CBM6"/>
    <property type="match status" value="1"/>
</dbReference>
<dbReference type="RefSeq" id="WP_345234304.1">
    <property type="nucleotide sequence ID" value="NZ_BAABGZ010000013.1"/>
</dbReference>
<protein>
    <recommendedName>
        <fullName evidence="6">PKD domain-containing protein</fullName>
    </recommendedName>
</protein>
<dbReference type="Pfam" id="PF03422">
    <property type="entry name" value="CBM_6"/>
    <property type="match status" value="1"/>
</dbReference>
<accession>A0ABP8I459</accession>
<dbReference type="InterPro" id="IPR013783">
    <property type="entry name" value="Ig-like_fold"/>
</dbReference>
<dbReference type="PROSITE" id="PS50093">
    <property type="entry name" value="PKD"/>
    <property type="match status" value="1"/>
</dbReference>
<dbReference type="EMBL" id="BAABGZ010000013">
    <property type="protein sequence ID" value="GAA4351017.1"/>
    <property type="molecule type" value="Genomic_DNA"/>
</dbReference>
<dbReference type="InterPro" id="IPR000601">
    <property type="entry name" value="PKD_dom"/>
</dbReference>
<dbReference type="CDD" id="cd00146">
    <property type="entry name" value="PKD"/>
    <property type="match status" value="1"/>
</dbReference>
<dbReference type="Pfam" id="PF00801">
    <property type="entry name" value="PKD"/>
    <property type="match status" value="1"/>
</dbReference>
<evidence type="ECO:0000313" key="5">
    <source>
        <dbReference type="Proteomes" id="UP001501153"/>
    </source>
</evidence>
<feature type="domain" description="CBM6" evidence="3">
    <location>
        <begin position="26"/>
        <end position="160"/>
    </location>
</feature>